<dbReference type="InterPro" id="IPR037068">
    <property type="entry name" value="DNA_primase_core_N_sf"/>
</dbReference>
<evidence type="ECO:0000256" key="1">
    <source>
        <dbReference type="ARBA" id="ARBA00022478"/>
    </source>
</evidence>
<dbReference type="Gene3D" id="3.90.980.10">
    <property type="entry name" value="DNA primase, catalytic core, N-terminal domain"/>
    <property type="match status" value="1"/>
</dbReference>
<dbReference type="GO" id="GO:0006269">
    <property type="term" value="P:DNA replication, synthesis of primer"/>
    <property type="evidence" value="ECO:0007669"/>
    <property type="project" value="UniProtKB-UniRule"/>
</dbReference>
<dbReference type="InterPro" id="IPR036977">
    <property type="entry name" value="DNA_primase_Znf_CHC2"/>
</dbReference>
<protein>
    <recommendedName>
        <fullName evidence="12 13">DNA primase</fullName>
        <ecNumber evidence="12">2.7.7.101</ecNumber>
    </recommendedName>
</protein>
<dbReference type="InterPro" id="IPR006295">
    <property type="entry name" value="DNA_primase_DnaG"/>
</dbReference>
<evidence type="ECO:0000259" key="15">
    <source>
        <dbReference type="PROSITE" id="PS50880"/>
    </source>
</evidence>
<dbReference type="EC" id="2.7.7.101" evidence="12"/>
<dbReference type="InterPro" id="IPR013264">
    <property type="entry name" value="DNAG_N"/>
</dbReference>
<dbReference type="Pfam" id="PF01807">
    <property type="entry name" value="Zn_ribbon_DnaG"/>
    <property type="match status" value="1"/>
</dbReference>
<evidence type="ECO:0000256" key="14">
    <source>
        <dbReference type="PIRSR" id="PIRSR002811-1"/>
    </source>
</evidence>
<dbReference type="FunFam" id="3.90.980.10:FF:000001">
    <property type="entry name" value="DNA primase"/>
    <property type="match status" value="1"/>
</dbReference>
<dbReference type="GO" id="GO:0000428">
    <property type="term" value="C:DNA-directed RNA polymerase complex"/>
    <property type="evidence" value="ECO:0007669"/>
    <property type="project" value="UniProtKB-KW"/>
</dbReference>
<dbReference type="SUPFAM" id="SSF57783">
    <property type="entry name" value="Zinc beta-ribbon"/>
    <property type="match status" value="1"/>
</dbReference>
<comment type="cofactor">
    <cofactor evidence="12 13 14">
        <name>Zn(2+)</name>
        <dbReference type="ChEBI" id="CHEBI:29105"/>
    </cofactor>
    <text evidence="12 13 14">Binds 1 zinc ion per monomer.</text>
</comment>
<evidence type="ECO:0000313" key="16">
    <source>
        <dbReference type="EMBL" id="SDO01148.1"/>
    </source>
</evidence>
<dbReference type="SMART" id="SM00493">
    <property type="entry name" value="TOPRIM"/>
    <property type="match status" value="1"/>
</dbReference>
<evidence type="ECO:0000256" key="3">
    <source>
        <dbReference type="ARBA" id="ARBA00022679"/>
    </source>
</evidence>
<dbReference type="Gene3D" id="3.40.1360.10">
    <property type="match status" value="1"/>
</dbReference>
<dbReference type="InterPro" id="IPR050219">
    <property type="entry name" value="DnaG_primase"/>
</dbReference>
<dbReference type="SUPFAM" id="SSF56731">
    <property type="entry name" value="DNA primase core"/>
    <property type="match status" value="1"/>
</dbReference>
<evidence type="ECO:0000256" key="12">
    <source>
        <dbReference type="HAMAP-Rule" id="MF_00974"/>
    </source>
</evidence>
<name>A0A1H0G2J9_9BACT</name>
<comment type="function">
    <text evidence="12 13">RNA polymerase that catalyzes the synthesis of short RNA molecules used as primers for DNA polymerase during DNA replication.</text>
</comment>
<keyword evidence="17" id="KW-1185">Reference proteome</keyword>
<dbReference type="InterPro" id="IPR030846">
    <property type="entry name" value="DnaG_bac"/>
</dbReference>
<dbReference type="EMBL" id="FNIN01000016">
    <property type="protein sequence ID" value="SDO01148.1"/>
    <property type="molecule type" value="Genomic_DNA"/>
</dbReference>
<evidence type="ECO:0000256" key="2">
    <source>
        <dbReference type="ARBA" id="ARBA00022515"/>
    </source>
</evidence>
<comment type="domain">
    <text evidence="12">Contains an N-terminal zinc-binding domain, a central core domain that contains the primase activity, and a C-terminal DnaB-binding domain.</text>
</comment>
<evidence type="ECO:0000256" key="13">
    <source>
        <dbReference type="PIRNR" id="PIRNR002811"/>
    </source>
</evidence>
<evidence type="ECO:0000256" key="6">
    <source>
        <dbReference type="ARBA" id="ARBA00022723"/>
    </source>
</evidence>
<comment type="catalytic activity">
    <reaction evidence="12">
        <text>ssDNA + n NTP = ssDNA/pppN(pN)n-1 hybrid + (n-1) diphosphate.</text>
        <dbReference type="EC" id="2.7.7.101"/>
    </reaction>
</comment>
<dbReference type="GO" id="GO:1990077">
    <property type="term" value="C:primosome complex"/>
    <property type="evidence" value="ECO:0007669"/>
    <property type="project" value="UniProtKB-KW"/>
</dbReference>
<evidence type="ECO:0000256" key="11">
    <source>
        <dbReference type="ARBA" id="ARBA00023163"/>
    </source>
</evidence>
<comment type="subunit">
    <text evidence="12">Monomer. Interacts with DnaB.</text>
</comment>
<dbReference type="PANTHER" id="PTHR30313">
    <property type="entry name" value="DNA PRIMASE"/>
    <property type="match status" value="1"/>
</dbReference>
<dbReference type="NCBIfam" id="TIGR01391">
    <property type="entry name" value="dnaG"/>
    <property type="match status" value="1"/>
</dbReference>
<keyword evidence="11 12" id="KW-0804">Transcription</keyword>
<keyword evidence="4 12" id="KW-0548">Nucleotidyltransferase</keyword>
<dbReference type="STRING" id="206665.SAMN04488516_11620"/>
<dbReference type="GO" id="GO:0003899">
    <property type="term" value="F:DNA-directed RNA polymerase activity"/>
    <property type="evidence" value="ECO:0007669"/>
    <property type="project" value="UniProtKB-UniRule"/>
</dbReference>
<keyword evidence="7 12" id="KW-0863">Zinc-finger</keyword>
<evidence type="ECO:0000256" key="8">
    <source>
        <dbReference type="ARBA" id="ARBA00022833"/>
    </source>
</evidence>
<dbReference type="CDD" id="cd03364">
    <property type="entry name" value="TOPRIM_DnaG_primases"/>
    <property type="match status" value="1"/>
</dbReference>
<comment type="similarity">
    <text evidence="12 13">Belongs to the DnaG primase family.</text>
</comment>
<evidence type="ECO:0000256" key="5">
    <source>
        <dbReference type="ARBA" id="ARBA00022705"/>
    </source>
</evidence>
<evidence type="ECO:0000256" key="4">
    <source>
        <dbReference type="ARBA" id="ARBA00022695"/>
    </source>
</evidence>
<keyword evidence="8 12" id="KW-0862">Zinc</keyword>
<gene>
    <name evidence="12" type="primary">dnaG</name>
    <name evidence="16" type="ORF">SAMN04488516_11620</name>
</gene>
<dbReference type="SMART" id="SM00400">
    <property type="entry name" value="ZnF_CHCC"/>
    <property type="match status" value="1"/>
</dbReference>
<dbReference type="InterPro" id="IPR006171">
    <property type="entry name" value="TOPRIM_dom"/>
</dbReference>
<dbReference type="PROSITE" id="PS50880">
    <property type="entry name" value="TOPRIM"/>
    <property type="match status" value="1"/>
</dbReference>
<accession>A0A1H0G2J9</accession>
<dbReference type="HAMAP" id="MF_00974">
    <property type="entry name" value="DNA_primase_DnaG"/>
    <property type="match status" value="1"/>
</dbReference>
<sequence length="552" mass="63613">MDLEEIISEIKDRLNIVDIVSRYVELRQVGSRFVAPCPFHQETKPSFNVNPEKGFFYCFGCQAAGDVIHFYQRINGLEFKEALEDLAKEAGISLDKKEFGKPSVKKIFLYLHKLAVDFFKKNLSSDSGKKARDYLKRRNISALISSNFELGYSLNSWHSLEEFFRKKGITIEDAIKCGLIIRNEKGHCYDRFRDRLMFPILDYQGRVVAFGARALGDEEPKYLNSSESLIYKKSEHLYGLYQAKQHIVKEKSVLLTEGYIDVLSLVEAGFKNSCAILGTSLTKEQIFRLSQLTSKIILLLDGDAAGQKAALRSAEMILSQGLDCQVAILPNGEDADSFLKKFGSKDLTYILKNAEEGLAYCLKMVRKNKSPKEQILWVENFLDKISDFKLKSFYLPKIAYGLGLSESELRQGLKNVSQTQTIRDSVFSNWDKDVLCIAIFSPQDAKILDQEGIKHFLHTRQAQELWDKLIREEDVNFFTEEERSFFIQVKLYKEKQFQINRESILQEVKQRLETKKKCLNRQNLLLALKKAQNRGDQQEVKRILSLLQKKFN</sequence>
<evidence type="ECO:0000256" key="10">
    <source>
        <dbReference type="ARBA" id="ARBA00023125"/>
    </source>
</evidence>
<feature type="domain" description="Toprim" evidence="15">
    <location>
        <begin position="251"/>
        <end position="334"/>
    </location>
</feature>
<dbReference type="Pfam" id="PF08275">
    <property type="entry name" value="DNAG_N"/>
    <property type="match status" value="1"/>
</dbReference>
<dbReference type="InterPro" id="IPR034151">
    <property type="entry name" value="TOPRIM_DnaG_bac"/>
</dbReference>
<dbReference type="PANTHER" id="PTHR30313:SF2">
    <property type="entry name" value="DNA PRIMASE"/>
    <property type="match status" value="1"/>
</dbReference>
<dbReference type="GO" id="GO:0003677">
    <property type="term" value="F:DNA binding"/>
    <property type="evidence" value="ECO:0007669"/>
    <property type="project" value="UniProtKB-KW"/>
</dbReference>
<dbReference type="GO" id="GO:0008270">
    <property type="term" value="F:zinc ion binding"/>
    <property type="evidence" value="ECO:0007669"/>
    <property type="project" value="UniProtKB-UniRule"/>
</dbReference>
<dbReference type="OrthoDB" id="9803773at2"/>
<dbReference type="PIRSF" id="PIRSF002811">
    <property type="entry name" value="DnaG"/>
    <property type="match status" value="1"/>
</dbReference>
<keyword evidence="3 12" id="KW-0808">Transferase</keyword>
<feature type="zinc finger region" description="CHC2-type" evidence="12 14">
    <location>
        <begin position="37"/>
        <end position="61"/>
    </location>
</feature>
<keyword evidence="9" id="KW-0460">Magnesium</keyword>
<keyword evidence="10 12" id="KW-0238">DNA-binding</keyword>
<dbReference type="FunFam" id="3.90.580.10:FF:000001">
    <property type="entry name" value="DNA primase"/>
    <property type="match status" value="1"/>
</dbReference>
<organism evidence="16 17">
    <name type="scientific">Desulfonauticus submarinus</name>
    <dbReference type="NCBI Taxonomy" id="206665"/>
    <lineage>
        <taxon>Bacteria</taxon>
        <taxon>Pseudomonadati</taxon>
        <taxon>Thermodesulfobacteriota</taxon>
        <taxon>Desulfovibrionia</taxon>
        <taxon>Desulfovibrionales</taxon>
        <taxon>Desulfonauticaceae</taxon>
        <taxon>Desulfonauticus</taxon>
    </lineage>
</organism>
<evidence type="ECO:0000256" key="7">
    <source>
        <dbReference type="ARBA" id="ARBA00022771"/>
    </source>
</evidence>
<dbReference type="Gene3D" id="3.90.580.10">
    <property type="entry name" value="Zinc finger, CHC2-type domain"/>
    <property type="match status" value="1"/>
</dbReference>
<evidence type="ECO:0000256" key="9">
    <source>
        <dbReference type="ARBA" id="ARBA00022842"/>
    </source>
</evidence>
<reference evidence="16 17" key="1">
    <citation type="submission" date="2016-10" db="EMBL/GenBank/DDBJ databases">
        <authorList>
            <person name="de Groot N.N."/>
        </authorList>
    </citation>
    <scope>NUCLEOTIDE SEQUENCE [LARGE SCALE GENOMIC DNA]</scope>
    <source>
        <strain evidence="16 17">DSM 15269</strain>
    </source>
</reference>
<keyword evidence="5 12" id="KW-0235">DNA replication</keyword>
<keyword evidence="2 12" id="KW-0639">Primosome</keyword>
<proteinExistence type="inferred from homology"/>
<dbReference type="Proteomes" id="UP000199602">
    <property type="component" value="Unassembled WGS sequence"/>
</dbReference>
<dbReference type="AlphaFoldDB" id="A0A1H0G2J9"/>
<keyword evidence="6 12" id="KW-0479">Metal-binding</keyword>
<evidence type="ECO:0000313" key="17">
    <source>
        <dbReference type="Proteomes" id="UP000199602"/>
    </source>
</evidence>
<dbReference type="InterPro" id="IPR002694">
    <property type="entry name" value="Znf_CHC2"/>
</dbReference>
<keyword evidence="1 12" id="KW-0240">DNA-directed RNA polymerase</keyword>
<dbReference type="Pfam" id="PF13155">
    <property type="entry name" value="Toprim_2"/>
    <property type="match status" value="1"/>
</dbReference>
<dbReference type="RefSeq" id="WP_092066430.1">
    <property type="nucleotide sequence ID" value="NZ_FNIN01000016.1"/>
</dbReference>
<dbReference type="GO" id="GO:0005737">
    <property type="term" value="C:cytoplasm"/>
    <property type="evidence" value="ECO:0007669"/>
    <property type="project" value="TreeGrafter"/>
</dbReference>